<keyword evidence="3" id="KW-0479">Metal-binding</keyword>
<protein>
    <submittedName>
        <fullName evidence="15">DNA helicase/exodeoxyribonuclease V, subunit B</fullName>
    </submittedName>
</protein>
<dbReference type="InterPro" id="IPR049035">
    <property type="entry name" value="ADDB_N"/>
</dbReference>
<keyword evidence="16" id="KW-1185">Reference proteome</keyword>
<evidence type="ECO:0000256" key="10">
    <source>
        <dbReference type="ARBA" id="ARBA00023004"/>
    </source>
</evidence>
<evidence type="ECO:0000256" key="8">
    <source>
        <dbReference type="ARBA" id="ARBA00022839"/>
    </source>
</evidence>
<keyword evidence="10" id="KW-0408">Iron</keyword>
<keyword evidence="8" id="KW-0269">Exonuclease</keyword>
<evidence type="ECO:0000256" key="5">
    <source>
        <dbReference type="ARBA" id="ARBA00022763"/>
    </source>
</evidence>
<sequence>MQFIIGRGGSGKTAYCLESMRSKLFAKPEGAPLVLILPEHMTFKVEKELANTPGLHGFTRAYVFGFRRLAQRVLLETGGAIYPSITEIGKRLLLSRVLSDNLDTLHTLGRAARQRNFTDSLSRMIEEFKSYGVDAKTLQQAAESMTASALKDKLTDLALIYQGFNLGMEGHYTDAEDVLEVMEQKIADSSILRDAEVWIDGFIFFNPQEMNILREILLTAKSVKITLSLEAIDSVEHTIDTSLFHRQWKTLQQVKRLAEELDMKAEVLELTAPIRFIRANLGHIESNLFKYPIQQFAEVDGVAIVEAANRRIEVEGVAVDILRLCREEHYKWRDIGILVRDSSAYEDVLQAVLQDYQIPFFSDSKRQTIHHPLAELLRSVLEALRGWKYEPLFRCFKTDFFPVTRSQIDLLENYVLEFGIRGNRWLMEEDWSYHKRLSLDEDSEISDENAERLAQINQIRRQVMLPLTKFAQQIKKAATVCERTAALYQLFTDLAVPDTLEKWAKAAEKQGNLAEARQHQQLWDNVIQLFDQLVETCGADVMTADVYEQTINDGLDGLMISLIPPGLDYVTIAPFDQNSLDNTKAIYIIGANEGVMPRRGRAEGLLTDGERAELASLGLELSQGVGADNFAEKYFLYSAFTRGTEYLWVSYPLADQEGAGLNPSSLVQRLRELLPAVKLQSLPLEPLPGSEYWSIAQPRQAVAKLAGALRAYRKNGFLSPVWQDVYNWALKDETMNPVLKMVTAGLFDLRQAEALPMDVAKLLFTKNKRLRGSVTRFERFRACPFQHFAQYGLKLKERAEFSFAAPDLGNFLHASLKAFGERMKAEDRNWSDVKEDEYQNICGEIVADLAPKLQNEILLSSAKYQHLLGRIRRTVERAVKRLIAFDYVSCFKPIGFEKAFGHGFDALPPLTYSLEDGYQIEITGQIDRIDCMEAENRKYFLVIDYKSGNAYLNLIDVYYGLRLQLLTYLLVAQNAAQKLVGGKTIPAGILYYFLKNPVVSAKYRLSEKETEAELTKMLKMPGWILADSEIIRQIDSSFNFIKVSLKTDGEIKQTGKNNVKSEEEFMALLGFVDYILSDTGRQILSGEVSVSPFALDNKEACTFCPYRSFCQFDRMIPGHEYRQLKKMGNEAVMESITEEAATWHGLKHN</sequence>
<keyword evidence="4" id="KW-0547">Nucleotide-binding</keyword>
<keyword evidence="7 15" id="KW-0347">Helicase</keyword>
<dbReference type="InterPro" id="IPR014140">
    <property type="entry name" value="DNA_helicase_suAddB"/>
</dbReference>
<dbReference type="GO" id="GO:0003677">
    <property type="term" value="F:DNA binding"/>
    <property type="evidence" value="ECO:0007669"/>
    <property type="project" value="UniProtKB-KW"/>
</dbReference>
<keyword evidence="6" id="KW-0378">Hydrolase</keyword>
<evidence type="ECO:0000256" key="1">
    <source>
        <dbReference type="ARBA" id="ARBA00022485"/>
    </source>
</evidence>
<keyword evidence="1" id="KW-0004">4Fe-4S</keyword>
<keyword evidence="2" id="KW-0540">Nuclease</keyword>
<dbReference type="AlphaFoldDB" id="A0A1H6TCA5"/>
<accession>A0A1H6TCA5</accession>
<evidence type="ECO:0000313" key="16">
    <source>
        <dbReference type="Proteomes" id="UP000199662"/>
    </source>
</evidence>
<dbReference type="Gene3D" id="3.90.320.10">
    <property type="match status" value="1"/>
</dbReference>
<dbReference type="Gene3D" id="6.10.140.1030">
    <property type="match status" value="1"/>
</dbReference>
<evidence type="ECO:0000256" key="2">
    <source>
        <dbReference type="ARBA" id="ARBA00022722"/>
    </source>
</evidence>
<evidence type="ECO:0000256" key="13">
    <source>
        <dbReference type="ARBA" id="ARBA00023204"/>
    </source>
</evidence>
<reference evidence="15 16" key="1">
    <citation type="submission" date="2016-10" db="EMBL/GenBank/DDBJ databases">
        <authorList>
            <person name="de Groot N.N."/>
        </authorList>
    </citation>
    <scope>NUCLEOTIDE SEQUENCE [LARGE SCALE GENOMIC DNA]</scope>
    <source>
        <strain evidence="15 16">DSM 2179</strain>
    </source>
</reference>
<feature type="domain" description="UvrD-like helicase C-terminal" evidence="14">
    <location>
        <begin position="271"/>
        <end position="568"/>
    </location>
</feature>
<keyword evidence="9" id="KW-0067">ATP-binding</keyword>
<dbReference type="PROSITE" id="PS51217">
    <property type="entry name" value="UVRD_HELICASE_CTER"/>
    <property type="match status" value="1"/>
</dbReference>
<dbReference type="GO" id="GO:0000724">
    <property type="term" value="P:double-strand break repair via homologous recombination"/>
    <property type="evidence" value="ECO:0007669"/>
    <property type="project" value="InterPro"/>
</dbReference>
<dbReference type="InterPro" id="IPR027417">
    <property type="entry name" value="P-loop_NTPase"/>
</dbReference>
<evidence type="ECO:0000256" key="7">
    <source>
        <dbReference type="ARBA" id="ARBA00022806"/>
    </source>
</evidence>
<evidence type="ECO:0000256" key="9">
    <source>
        <dbReference type="ARBA" id="ARBA00022840"/>
    </source>
</evidence>
<dbReference type="Pfam" id="PF21445">
    <property type="entry name" value="ADDB_N"/>
    <property type="match status" value="1"/>
</dbReference>
<proteinExistence type="predicted"/>
<name>A0A1H6TCA5_9FIRM</name>
<gene>
    <name evidence="15" type="ORF">SAMN05660742_1019</name>
</gene>
<evidence type="ECO:0000256" key="12">
    <source>
        <dbReference type="ARBA" id="ARBA00023125"/>
    </source>
</evidence>
<dbReference type="PANTHER" id="PTHR30591:SF1">
    <property type="entry name" value="RECBCD ENZYME SUBUNIT RECC"/>
    <property type="match status" value="1"/>
</dbReference>
<dbReference type="PANTHER" id="PTHR30591">
    <property type="entry name" value="RECBCD ENZYME SUBUNIT RECC"/>
    <property type="match status" value="1"/>
</dbReference>
<dbReference type="InterPro" id="IPR011604">
    <property type="entry name" value="PDDEXK-like_dom_sf"/>
</dbReference>
<dbReference type="GO" id="GO:0046872">
    <property type="term" value="F:metal ion binding"/>
    <property type="evidence" value="ECO:0007669"/>
    <property type="project" value="UniProtKB-KW"/>
</dbReference>
<dbReference type="GO" id="GO:0004386">
    <property type="term" value="F:helicase activity"/>
    <property type="evidence" value="ECO:0007669"/>
    <property type="project" value="UniProtKB-KW"/>
</dbReference>
<dbReference type="EMBL" id="FNZK01000001">
    <property type="protein sequence ID" value="SEI77631.1"/>
    <property type="molecule type" value="Genomic_DNA"/>
</dbReference>
<dbReference type="STRING" id="84035.SAMN05660742_1019"/>
<evidence type="ECO:0000313" key="15">
    <source>
        <dbReference type="EMBL" id="SEI77631.1"/>
    </source>
</evidence>
<dbReference type="SUPFAM" id="SSF52540">
    <property type="entry name" value="P-loop containing nucleoside triphosphate hydrolases"/>
    <property type="match status" value="1"/>
</dbReference>
<dbReference type="NCBIfam" id="TIGR02773">
    <property type="entry name" value="addB_Gpos"/>
    <property type="match status" value="1"/>
</dbReference>
<dbReference type="GO" id="GO:0004527">
    <property type="term" value="F:exonuclease activity"/>
    <property type="evidence" value="ECO:0007669"/>
    <property type="project" value="UniProtKB-KW"/>
</dbReference>
<keyword evidence="5" id="KW-0227">DNA damage</keyword>
<dbReference type="Pfam" id="PF12705">
    <property type="entry name" value="PDDEXK_1"/>
    <property type="match status" value="1"/>
</dbReference>
<dbReference type="Gene3D" id="3.40.50.300">
    <property type="entry name" value="P-loop containing nucleotide triphosphate hydrolases"/>
    <property type="match status" value="3"/>
</dbReference>
<evidence type="ECO:0000256" key="11">
    <source>
        <dbReference type="ARBA" id="ARBA00023014"/>
    </source>
</evidence>
<dbReference type="InterPro" id="IPR038726">
    <property type="entry name" value="PDDEXK_AddAB-type"/>
</dbReference>
<keyword evidence="11" id="KW-0411">Iron-sulfur</keyword>
<evidence type="ECO:0000256" key="3">
    <source>
        <dbReference type="ARBA" id="ARBA00022723"/>
    </source>
</evidence>
<keyword evidence="13" id="KW-0234">DNA repair</keyword>
<dbReference type="GO" id="GO:0051539">
    <property type="term" value="F:4 iron, 4 sulfur cluster binding"/>
    <property type="evidence" value="ECO:0007669"/>
    <property type="project" value="UniProtKB-KW"/>
</dbReference>
<keyword evidence="12" id="KW-0238">DNA-binding</keyword>
<evidence type="ECO:0000259" key="14">
    <source>
        <dbReference type="PROSITE" id="PS51217"/>
    </source>
</evidence>
<evidence type="ECO:0000256" key="4">
    <source>
        <dbReference type="ARBA" id="ARBA00022741"/>
    </source>
</evidence>
<evidence type="ECO:0000256" key="6">
    <source>
        <dbReference type="ARBA" id="ARBA00022801"/>
    </source>
</evidence>
<organism evidence="15 16">
    <name type="scientific">Propionispira arboris</name>
    <dbReference type="NCBI Taxonomy" id="84035"/>
    <lineage>
        <taxon>Bacteria</taxon>
        <taxon>Bacillati</taxon>
        <taxon>Bacillota</taxon>
        <taxon>Negativicutes</taxon>
        <taxon>Selenomonadales</taxon>
        <taxon>Selenomonadaceae</taxon>
        <taxon>Propionispira</taxon>
    </lineage>
</organism>
<dbReference type="Proteomes" id="UP000199662">
    <property type="component" value="Unassembled WGS sequence"/>
</dbReference>
<dbReference type="GO" id="GO:0005524">
    <property type="term" value="F:ATP binding"/>
    <property type="evidence" value="ECO:0007669"/>
    <property type="project" value="UniProtKB-KW"/>
</dbReference>
<dbReference type="InterPro" id="IPR014017">
    <property type="entry name" value="DNA_helicase_UvrD-like_C"/>
</dbReference>